<sequence>MKTLTHQTAIALLMGGPGSEREVSLTSGRAVLEALKQEGFTNVTPVIVDGERPPVPEGTELCYNMIHGTYGEDGGLQSYLEELGIPYTGAGAATSRICFDKVLTKKAFAAAGNVPTPQDEVITAGQMPTLPLPCVIKPPCEGSSVGVQIVRQAEELPAALAEAGKFGHELLVEEYIEGKELTVAILDGTPLPVIHICPRQGFYDYKNKYPSLTGAVGSDYICPADISEEETRRVQQAALAAYKAAGVEVYGRVDVLLTADGRPYVLEINTIPGMTSASLFPKAAAAVGISFGELCRRIAELSLCCQRGNTPAA</sequence>
<dbReference type="NCBIfam" id="TIGR01205">
    <property type="entry name" value="D_ala_D_alaTIGR"/>
    <property type="match status" value="1"/>
</dbReference>
<dbReference type="Gene3D" id="3.30.470.20">
    <property type="entry name" value="ATP-grasp fold, B domain"/>
    <property type="match status" value="1"/>
</dbReference>
<evidence type="ECO:0000256" key="10">
    <source>
        <dbReference type="ARBA" id="ARBA00022842"/>
    </source>
</evidence>
<comment type="catalytic activity">
    <reaction evidence="15 16">
        <text>2 D-alanine + ATP = D-alanyl-D-alanine + ADP + phosphate + H(+)</text>
        <dbReference type="Rhea" id="RHEA:11224"/>
        <dbReference type="ChEBI" id="CHEBI:15378"/>
        <dbReference type="ChEBI" id="CHEBI:30616"/>
        <dbReference type="ChEBI" id="CHEBI:43474"/>
        <dbReference type="ChEBI" id="CHEBI:57416"/>
        <dbReference type="ChEBI" id="CHEBI:57822"/>
        <dbReference type="ChEBI" id="CHEBI:456216"/>
        <dbReference type="EC" id="6.3.2.4"/>
    </reaction>
</comment>
<keyword evidence="11 16" id="KW-0133">Cell shape</keyword>
<name>A0A9D1VB83_9BACT</name>
<comment type="subcellular location">
    <subcellularLocation>
        <location evidence="2 16">Cytoplasm</location>
    </subcellularLocation>
</comment>
<dbReference type="GO" id="GO:0008716">
    <property type="term" value="F:D-alanine-D-alanine ligase activity"/>
    <property type="evidence" value="ECO:0007669"/>
    <property type="project" value="UniProtKB-UniRule"/>
</dbReference>
<dbReference type="NCBIfam" id="NF002378">
    <property type="entry name" value="PRK01372.1"/>
    <property type="match status" value="1"/>
</dbReference>
<evidence type="ECO:0000256" key="6">
    <source>
        <dbReference type="ARBA" id="ARBA00022598"/>
    </source>
</evidence>
<dbReference type="InterPro" id="IPR013815">
    <property type="entry name" value="ATP_grasp_subdomain_1"/>
</dbReference>
<comment type="caution">
    <text evidence="21">The sequence shown here is derived from an EMBL/GenBank/DDBJ whole genome shotgun (WGS) entry which is preliminary data.</text>
</comment>
<comment type="similarity">
    <text evidence="3 16">Belongs to the D-alanine--D-alanine ligase family.</text>
</comment>
<feature type="domain" description="ATP-grasp" evidence="20">
    <location>
        <begin position="106"/>
        <end position="300"/>
    </location>
</feature>
<keyword evidence="12 16" id="KW-0573">Peptidoglycan synthesis</keyword>
<evidence type="ECO:0000313" key="22">
    <source>
        <dbReference type="Proteomes" id="UP000823964"/>
    </source>
</evidence>
<keyword evidence="5 16" id="KW-0963">Cytoplasm</keyword>
<reference evidence="21" key="2">
    <citation type="submission" date="2021-04" db="EMBL/GenBank/DDBJ databases">
        <authorList>
            <person name="Gilroy R."/>
        </authorList>
    </citation>
    <scope>NUCLEOTIDE SEQUENCE</scope>
    <source>
        <strain evidence="21">14975</strain>
    </source>
</reference>
<dbReference type="PROSITE" id="PS00844">
    <property type="entry name" value="DALA_DALA_LIGASE_2"/>
    <property type="match status" value="1"/>
</dbReference>
<accession>A0A9D1VB83</accession>
<evidence type="ECO:0000256" key="14">
    <source>
        <dbReference type="ARBA" id="ARBA00023316"/>
    </source>
</evidence>
<dbReference type="InterPro" id="IPR011095">
    <property type="entry name" value="Dala_Dala_lig_C"/>
</dbReference>
<dbReference type="SUPFAM" id="SSF52440">
    <property type="entry name" value="PreATP-grasp domain"/>
    <property type="match status" value="1"/>
</dbReference>
<gene>
    <name evidence="16" type="primary">ddl</name>
    <name evidence="21" type="ORF">H9862_05100</name>
</gene>
<dbReference type="GO" id="GO:0005524">
    <property type="term" value="F:ATP binding"/>
    <property type="evidence" value="ECO:0007669"/>
    <property type="project" value="UniProtKB-UniRule"/>
</dbReference>
<dbReference type="PANTHER" id="PTHR23132:SF23">
    <property type="entry name" value="D-ALANINE--D-ALANINE LIGASE B"/>
    <property type="match status" value="1"/>
</dbReference>
<feature type="binding site" evidence="18">
    <location>
        <position position="269"/>
    </location>
    <ligand>
        <name>Mg(2+)</name>
        <dbReference type="ChEBI" id="CHEBI:18420"/>
        <label>2</label>
    </ligand>
</feature>
<evidence type="ECO:0000256" key="8">
    <source>
        <dbReference type="ARBA" id="ARBA00022741"/>
    </source>
</evidence>
<comment type="pathway">
    <text evidence="16">Cell wall biogenesis; peptidoglycan biosynthesis.</text>
</comment>
<dbReference type="SMART" id="SM01209">
    <property type="entry name" value="GARS_A"/>
    <property type="match status" value="1"/>
</dbReference>
<dbReference type="GO" id="GO:0005737">
    <property type="term" value="C:cytoplasm"/>
    <property type="evidence" value="ECO:0007669"/>
    <property type="project" value="UniProtKB-SubCell"/>
</dbReference>
<dbReference type="InterPro" id="IPR011761">
    <property type="entry name" value="ATP-grasp"/>
</dbReference>
<evidence type="ECO:0000259" key="20">
    <source>
        <dbReference type="PROSITE" id="PS50975"/>
    </source>
</evidence>
<keyword evidence="13 18" id="KW-0464">Manganese</keyword>
<dbReference type="Gene3D" id="3.30.1490.20">
    <property type="entry name" value="ATP-grasp fold, A domain"/>
    <property type="match status" value="1"/>
</dbReference>
<reference evidence="21" key="1">
    <citation type="journal article" date="2021" name="PeerJ">
        <title>Extensive microbial diversity within the chicken gut microbiome revealed by metagenomics and culture.</title>
        <authorList>
            <person name="Gilroy R."/>
            <person name="Ravi A."/>
            <person name="Getino M."/>
            <person name="Pursley I."/>
            <person name="Horton D.L."/>
            <person name="Alikhan N.F."/>
            <person name="Baker D."/>
            <person name="Gharbi K."/>
            <person name="Hall N."/>
            <person name="Watson M."/>
            <person name="Adriaenssens E.M."/>
            <person name="Foster-Nyarko E."/>
            <person name="Jarju S."/>
            <person name="Secka A."/>
            <person name="Antonio M."/>
            <person name="Oren A."/>
            <person name="Chaudhuri R.R."/>
            <person name="La Ragione R."/>
            <person name="Hildebrand F."/>
            <person name="Pallen M.J."/>
        </authorList>
    </citation>
    <scope>NUCLEOTIDE SEQUENCE</scope>
    <source>
        <strain evidence="21">14975</strain>
    </source>
</reference>
<dbReference type="GO" id="GO:0008360">
    <property type="term" value="P:regulation of cell shape"/>
    <property type="evidence" value="ECO:0007669"/>
    <property type="project" value="UniProtKB-KW"/>
</dbReference>
<keyword evidence="10 18" id="KW-0460">Magnesium</keyword>
<evidence type="ECO:0000256" key="17">
    <source>
        <dbReference type="PIRSR" id="PIRSR039102-1"/>
    </source>
</evidence>
<evidence type="ECO:0000256" key="7">
    <source>
        <dbReference type="ARBA" id="ARBA00022723"/>
    </source>
</evidence>
<feature type="active site" evidence="17">
    <location>
        <position position="20"/>
    </location>
</feature>
<dbReference type="PIRSF" id="PIRSF039102">
    <property type="entry name" value="Ddl/VanB"/>
    <property type="match status" value="1"/>
</dbReference>
<dbReference type="PROSITE" id="PS50975">
    <property type="entry name" value="ATP_GRASP"/>
    <property type="match status" value="1"/>
</dbReference>
<evidence type="ECO:0000256" key="9">
    <source>
        <dbReference type="ARBA" id="ARBA00022840"/>
    </source>
</evidence>
<keyword evidence="7 18" id="KW-0479">Metal-binding</keyword>
<dbReference type="GO" id="GO:0071555">
    <property type="term" value="P:cell wall organization"/>
    <property type="evidence" value="ECO:0007669"/>
    <property type="project" value="UniProtKB-KW"/>
</dbReference>
<dbReference type="HAMAP" id="MF_00047">
    <property type="entry name" value="Dala_Dala_lig"/>
    <property type="match status" value="1"/>
</dbReference>
<comment type="cofactor">
    <cofactor evidence="1">
        <name>Mn(2+)</name>
        <dbReference type="ChEBI" id="CHEBI:29035"/>
    </cofactor>
</comment>
<dbReference type="Pfam" id="PF07478">
    <property type="entry name" value="Dala_Dala_lig_C"/>
    <property type="match status" value="1"/>
</dbReference>
<dbReference type="EC" id="6.3.2.4" evidence="4 16"/>
<organism evidence="21 22">
    <name type="scientific">Candidatus Akkermansia intestinigallinarum</name>
    <dbReference type="NCBI Taxonomy" id="2838431"/>
    <lineage>
        <taxon>Bacteria</taxon>
        <taxon>Pseudomonadati</taxon>
        <taxon>Verrucomicrobiota</taxon>
        <taxon>Verrucomicrobiia</taxon>
        <taxon>Verrucomicrobiales</taxon>
        <taxon>Akkermansiaceae</taxon>
        <taxon>Akkermansia</taxon>
    </lineage>
</organism>
<dbReference type="InterPro" id="IPR000291">
    <property type="entry name" value="D-Ala_lig_Van_CS"/>
</dbReference>
<dbReference type="InterPro" id="IPR005905">
    <property type="entry name" value="D_ala_D_ala"/>
</dbReference>
<evidence type="ECO:0000256" key="2">
    <source>
        <dbReference type="ARBA" id="ARBA00004496"/>
    </source>
</evidence>
<dbReference type="InterPro" id="IPR016185">
    <property type="entry name" value="PreATP-grasp_dom_sf"/>
</dbReference>
<evidence type="ECO:0000256" key="3">
    <source>
        <dbReference type="ARBA" id="ARBA00010871"/>
    </source>
</evidence>
<keyword evidence="8 19" id="KW-0547">Nucleotide-binding</keyword>
<keyword evidence="14 16" id="KW-0961">Cell wall biogenesis/degradation</keyword>
<evidence type="ECO:0000256" key="13">
    <source>
        <dbReference type="ARBA" id="ARBA00023211"/>
    </source>
</evidence>
<evidence type="ECO:0000256" key="19">
    <source>
        <dbReference type="PROSITE-ProRule" id="PRU00409"/>
    </source>
</evidence>
<feature type="binding site" evidence="18">
    <location>
        <position position="267"/>
    </location>
    <ligand>
        <name>Mg(2+)</name>
        <dbReference type="ChEBI" id="CHEBI:18420"/>
        <label>2</label>
    </ligand>
</feature>
<evidence type="ECO:0000256" key="11">
    <source>
        <dbReference type="ARBA" id="ARBA00022960"/>
    </source>
</evidence>
<dbReference type="AlphaFoldDB" id="A0A9D1VB83"/>
<evidence type="ECO:0000256" key="4">
    <source>
        <dbReference type="ARBA" id="ARBA00012216"/>
    </source>
</evidence>
<feature type="active site" evidence="17">
    <location>
        <position position="278"/>
    </location>
</feature>
<evidence type="ECO:0000313" key="21">
    <source>
        <dbReference type="EMBL" id="HIX19967.1"/>
    </source>
</evidence>
<evidence type="ECO:0000256" key="15">
    <source>
        <dbReference type="ARBA" id="ARBA00047614"/>
    </source>
</evidence>
<dbReference type="Gene3D" id="3.40.50.20">
    <property type="match status" value="1"/>
</dbReference>
<feature type="active site" evidence="17">
    <location>
        <position position="143"/>
    </location>
</feature>
<dbReference type="PROSITE" id="PS00843">
    <property type="entry name" value="DALA_DALA_LIGASE_1"/>
    <property type="match status" value="1"/>
</dbReference>
<dbReference type="PANTHER" id="PTHR23132">
    <property type="entry name" value="D-ALANINE--D-ALANINE LIGASE"/>
    <property type="match status" value="1"/>
</dbReference>
<keyword evidence="9 19" id="KW-0067">ATP-binding</keyword>
<dbReference type="GO" id="GO:0046872">
    <property type="term" value="F:metal ion binding"/>
    <property type="evidence" value="ECO:0007669"/>
    <property type="project" value="UniProtKB-KW"/>
</dbReference>
<keyword evidence="6 16" id="KW-0436">Ligase</keyword>
<evidence type="ECO:0000256" key="18">
    <source>
        <dbReference type="PIRSR" id="PIRSR039102-3"/>
    </source>
</evidence>
<dbReference type="GO" id="GO:0009252">
    <property type="term" value="P:peptidoglycan biosynthetic process"/>
    <property type="evidence" value="ECO:0007669"/>
    <property type="project" value="UniProtKB-UniRule"/>
</dbReference>
<feature type="binding site" evidence="18">
    <location>
        <position position="254"/>
    </location>
    <ligand>
        <name>Mg(2+)</name>
        <dbReference type="ChEBI" id="CHEBI:18420"/>
        <label>1</label>
    </ligand>
</feature>
<dbReference type="SUPFAM" id="SSF56059">
    <property type="entry name" value="Glutathione synthetase ATP-binding domain-like"/>
    <property type="match status" value="1"/>
</dbReference>
<protein>
    <recommendedName>
        <fullName evidence="4 16">D-alanine--D-alanine ligase</fullName>
        <ecNumber evidence="4 16">6.3.2.4</ecNumber>
    </recommendedName>
    <alternativeName>
        <fullName evidence="16">D-Ala-D-Ala ligase</fullName>
    </alternativeName>
    <alternativeName>
        <fullName evidence="16">D-alanylalanine synthetase</fullName>
    </alternativeName>
</protein>
<dbReference type="FunFam" id="3.30.470.20:FF:000008">
    <property type="entry name" value="D-alanine--D-alanine ligase"/>
    <property type="match status" value="1"/>
</dbReference>
<evidence type="ECO:0000256" key="12">
    <source>
        <dbReference type="ARBA" id="ARBA00022984"/>
    </source>
</evidence>
<feature type="binding site" evidence="18">
    <location>
        <position position="267"/>
    </location>
    <ligand>
        <name>Mg(2+)</name>
        <dbReference type="ChEBI" id="CHEBI:18420"/>
        <label>1</label>
    </ligand>
</feature>
<comment type="function">
    <text evidence="16">Cell wall formation.</text>
</comment>
<evidence type="ECO:0000256" key="1">
    <source>
        <dbReference type="ARBA" id="ARBA00001936"/>
    </source>
</evidence>
<dbReference type="EMBL" id="DXFQ01000089">
    <property type="protein sequence ID" value="HIX19967.1"/>
    <property type="molecule type" value="Genomic_DNA"/>
</dbReference>
<dbReference type="Proteomes" id="UP000823964">
    <property type="component" value="Unassembled WGS sequence"/>
</dbReference>
<proteinExistence type="inferred from homology"/>
<evidence type="ECO:0000256" key="5">
    <source>
        <dbReference type="ARBA" id="ARBA00022490"/>
    </source>
</evidence>
<evidence type="ECO:0000256" key="16">
    <source>
        <dbReference type="HAMAP-Rule" id="MF_00047"/>
    </source>
</evidence>
<comment type="cofactor">
    <cofactor evidence="18">
        <name>Mg(2+)</name>
        <dbReference type="ChEBI" id="CHEBI:18420"/>
    </cofactor>
    <cofactor evidence="18">
        <name>Mn(2+)</name>
        <dbReference type="ChEBI" id="CHEBI:29035"/>
    </cofactor>
    <text evidence="18">Binds 2 magnesium or manganese ions per subunit.</text>
</comment>